<accession>A0A510L0P9</accession>
<gene>
    <name evidence="1" type="ORF">JMUB3936_2012</name>
</gene>
<organism evidence="1 2">
    <name type="scientific">Leptotrichia wadei</name>
    <dbReference type="NCBI Taxonomy" id="157687"/>
    <lineage>
        <taxon>Bacteria</taxon>
        <taxon>Fusobacteriati</taxon>
        <taxon>Fusobacteriota</taxon>
        <taxon>Fusobacteriia</taxon>
        <taxon>Fusobacteriales</taxon>
        <taxon>Leptotrichiaceae</taxon>
        <taxon>Leptotrichia</taxon>
    </lineage>
</organism>
<dbReference type="Proteomes" id="UP000321944">
    <property type="component" value="Chromosome"/>
</dbReference>
<sequence>MIDEEIANKKLCEQSKQKAGNTYISKEIKKVTVKNVDYLDKYFNEL</sequence>
<proteinExistence type="predicted"/>
<reference evidence="1 2" key="1">
    <citation type="submission" date="2019-07" db="EMBL/GenBank/DDBJ databases">
        <title>Complete Genome Sequence of Leptotrichia wadei Strain JMUB3936.</title>
        <authorList>
            <person name="Watanabe S."/>
            <person name="Cui L."/>
        </authorList>
    </citation>
    <scope>NUCLEOTIDE SEQUENCE [LARGE SCALE GENOMIC DNA]</scope>
    <source>
        <strain evidence="1 2">JMUB3936</strain>
    </source>
</reference>
<evidence type="ECO:0000313" key="1">
    <source>
        <dbReference type="EMBL" id="BBM55705.1"/>
    </source>
</evidence>
<protein>
    <submittedName>
        <fullName evidence="1">Uncharacterized protein</fullName>
    </submittedName>
</protein>
<evidence type="ECO:0000313" key="2">
    <source>
        <dbReference type="Proteomes" id="UP000321944"/>
    </source>
</evidence>
<dbReference type="AlphaFoldDB" id="A0A510L0P9"/>
<dbReference type="EMBL" id="AP019841">
    <property type="protein sequence ID" value="BBM55705.1"/>
    <property type="molecule type" value="Genomic_DNA"/>
</dbReference>
<name>A0A510L0P9_9FUSO</name>